<evidence type="ECO:0000256" key="1">
    <source>
        <dbReference type="SAM" id="MobiDB-lite"/>
    </source>
</evidence>
<keyword evidence="4" id="KW-1185">Reference proteome</keyword>
<evidence type="ECO:0000313" key="3">
    <source>
        <dbReference type="EMBL" id="KPC49205.1"/>
    </source>
</evidence>
<gene>
    <name evidence="3" type="ORF">WG78_21835</name>
</gene>
<feature type="region of interest" description="Disordered" evidence="1">
    <location>
        <begin position="23"/>
        <end position="55"/>
    </location>
</feature>
<keyword evidence="2" id="KW-0732">Signal</keyword>
<feature type="chain" id="PRO_5005849594" description="Acid shock protein" evidence="2">
    <location>
        <begin position="20"/>
        <end position="55"/>
    </location>
</feature>
<accession>A0A0N0GKQ0</accession>
<comment type="caution">
    <text evidence="3">The sequence shown here is derived from an EMBL/GenBank/DDBJ whole genome shotgun (WGS) entry which is preliminary data.</text>
</comment>
<dbReference type="EMBL" id="LAQT01000038">
    <property type="protein sequence ID" value="KPC49205.1"/>
    <property type="molecule type" value="Genomic_DNA"/>
</dbReference>
<evidence type="ECO:0000256" key="2">
    <source>
        <dbReference type="SAM" id="SignalP"/>
    </source>
</evidence>
<organism evidence="3 4">
    <name type="scientific">Amantichitinum ursilacus</name>
    <dbReference type="NCBI Taxonomy" id="857265"/>
    <lineage>
        <taxon>Bacteria</taxon>
        <taxon>Pseudomonadati</taxon>
        <taxon>Pseudomonadota</taxon>
        <taxon>Betaproteobacteria</taxon>
        <taxon>Neisseriales</taxon>
        <taxon>Chitinibacteraceae</taxon>
        <taxon>Amantichitinum</taxon>
    </lineage>
</organism>
<dbReference type="Proteomes" id="UP000037939">
    <property type="component" value="Unassembled WGS sequence"/>
</dbReference>
<feature type="compositionally biased region" description="Basic residues" evidence="1">
    <location>
        <begin position="35"/>
        <end position="46"/>
    </location>
</feature>
<dbReference type="RefSeq" id="WP_161805181.1">
    <property type="nucleotide sequence ID" value="NZ_LAQT01000038.1"/>
</dbReference>
<dbReference type="STRING" id="857265.WG78_21835"/>
<evidence type="ECO:0000313" key="4">
    <source>
        <dbReference type="Proteomes" id="UP000037939"/>
    </source>
</evidence>
<sequence length="55" mass="5720">MKYVIAALVVLCFGGSALAEEMPATATPDSVQKTQKQRVKHKKTKKASAAAASAS</sequence>
<reference evidence="3 4" key="1">
    <citation type="submission" date="2015-07" db="EMBL/GenBank/DDBJ databases">
        <title>Draft genome sequence of the Amantichitinum ursilacus IGB-41, a new chitin-degrading bacterium.</title>
        <authorList>
            <person name="Kirstahler P."/>
            <person name="Guenther M."/>
            <person name="Grumaz C."/>
            <person name="Rupp S."/>
            <person name="Zibek S."/>
            <person name="Sohn K."/>
        </authorList>
    </citation>
    <scope>NUCLEOTIDE SEQUENCE [LARGE SCALE GENOMIC DNA]</scope>
    <source>
        <strain evidence="3 4">IGB-41</strain>
    </source>
</reference>
<dbReference type="AlphaFoldDB" id="A0A0N0GKQ0"/>
<evidence type="ECO:0008006" key="5">
    <source>
        <dbReference type="Google" id="ProtNLM"/>
    </source>
</evidence>
<proteinExistence type="predicted"/>
<name>A0A0N0GKQ0_9NEIS</name>
<protein>
    <recommendedName>
        <fullName evidence="5">Acid shock protein</fullName>
    </recommendedName>
</protein>
<feature type="signal peptide" evidence="2">
    <location>
        <begin position="1"/>
        <end position="19"/>
    </location>
</feature>